<dbReference type="GO" id="GO:0015833">
    <property type="term" value="P:peptide transport"/>
    <property type="evidence" value="ECO:0007669"/>
    <property type="project" value="TreeGrafter"/>
</dbReference>
<comment type="subcellular location">
    <subcellularLocation>
        <location evidence="1">Periplasm</location>
    </subcellularLocation>
</comment>
<dbReference type="CDD" id="cd08498">
    <property type="entry name" value="PBP2_NikA_DppA_OppA_like_2"/>
    <property type="match status" value="1"/>
</dbReference>
<dbReference type="InterPro" id="IPR039424">
    <property type="entry name" value="SBP_5"/>
</dbReference>
<evidence type="ECO:0000256" key="1">
    <source>
        <dbReference type="ARBA" id="ARBA00004418"/>
    </source>
</evidence>
<feature type="chain" id="PRO_5024276644" evidence="5">
    <location>
        <begin position="22"/>
        <end position="523"/>
    </location>
</feature>
<dbReference type="InterPro" id="IPR000914">
    <property type="entry name" value="SBP_5_dom"/>
</dbReference>
<dbReference type="PANTHER" id="PTHR30290">
    <property type="entry name" value="PERIPLASMIC BINDING COMPONENT OF ABC TRANSPORTER"/>
    <property type="match status" value="1"/>
</dbReference>
<name>A0A5M6J3K5_9PROT</name>
<comment type="caution">
    <text evidence="7">The sequence shown here is derived from an EMBL/GenBank/DDBJ whole genome shotgun (WGS) entry which is preliminary data.</text>
</comment>
<dbReference type="EMBL" id="VWPK01000003">
    <property type="protein sequence ID" value="KAA5614188.1"/>
    <property type="molecule type" value="Genomic_DNA"/>
</dbReference>
<dbReference type="Gene3D" id="3.90.76.10">
    <property type="entry name" value="Dipeptide-binding Protein, Domain 1"/>
    <property type="match status" value="1"/>
</dbReference>
<feature type="signal peptide" evidence="5">
    <location>
        <begin position="1"/>
        <end position="21"/>
    </location>
</feature>
<organism evidence="7 8">
    <name type="scientific">Rhodovastum atsumiense</name>
    <dbReference type="NCBI Taxonomy" id="504468"/>
    <lineage>
        <taxon>Bacteria</taxon>
        <taxon>Pseudomonadati</taxon>
        <taxon>Pseudomonadota</taxon>
        <taxon>Alphaproteobacteria</taxon>
        <taxon>Acetobacterales</taxon>
        <taxon>Acetobacteraceae</taxon>
        <taxon>Rhodovastum</taxon>
    </lineage>
</organism>
<evidence type="ECO:0000313" key="7">
    <source>
        <dbReference type="EMBL" id="KAA5614188.1"/>
    </source>
</evidence>
<dbReference type="GO" id="GO:0030288">
    <property type="term" value="C:outer membrane-bounded periplasmic space"/>
    <property type="evidence" value="ECO:0007669"/>
    <property type="project" value="UniProtKB-ARBA"/>
</dbReference>
<gene>
    <name evidence="7" type="ORF">F1189_03070</name>
</gene>
<dbReference type="Gene3D" id="3.40.190.10">
    <property type="entry name" value="Periplasmic binding protein-like II"/>
    <property type="match status" value="1"/>
</dbReference>
<comment type="similarity">
    <text evidence="2">Belongs to the bacterial solute-binding protein 5 family.</text>
</comment>
<keyword evidence="8" id="KW-1185">Reference proteome</keyword>
<keyword evidence="3" id="KW-0813">Transport</keyword>
<dbReference type="InterPro" id="IPR030678">
    <property type="entry name" value="Peptide/Ni-bd"/>
</dbReference>
<dbReference type="GO" id="GO:0043190">
    <property type="term" value="C:ATP-binding cassette (ABC) transporter complex"/>
    <property type="evidence" value="ECO:0007669"/>
    <property type="project" value="InterPro"/>
</dbReference>
<evidence type="ECO:0000313" key="8">
    <source>
        <dbReference type="Proteomes" id="UP000325255"/>
    </source>
</evidence>
<evidence type="ECO:0000259" key="6">
    <source>
        <dbReference type="Pfam" id="PF00496"/>
    </source>
</evidence>
<feature type="domain" description="Solute-binding protein family 5" evidence="6">
    <location>
        <begin position="65"/>
        <end position="437"/>
    </location>
</feature>
<dbReference type="PANTHER" id="PTHR30290:SF9">
    <property type="entry name" value="OLIGOPEPTIDE-BINDING PROTEIN APPA"/>
    <property type="match status" value="1"/>
</dbReference>
<dbReference type="SUPFAM" id="SSF53850">
    <property type="entry name" value="Periplasmic binding protein-like II"/>
    <property type="match status" value="1"/>
</dbReference>
<evidence type="ECO:0000256" key="3">
    <source>
        <dbReference type="ARBA" id="ARBA00022448"/>
    </source>
</evidence>
<dbReference type="RefSeq" id="WP_150039130.1">
    <property type="nucleotide sequence ID" value="NZ_OW485601.1"/>
</dbReference>
<dbReference type="Pfam" id="PF00496">
    <property type="entry name" value="SBP_bac_5"/>
    <property type="match status" value="1"/>
</dbReference>
<dbReference type="Gene3D" id="3.10.105.10">
    <property type="entry name" value="Dipeptide-binding Protein, Domain 3"/>
    <property type="match status" value="1"/>
</dbReference>
<dbReference type="AlphaFoldDB" id="A0A5M6J3K5"/>
<proteinExistence type="inferred from homology"/>
<dbReference type="Proteomes" id="UP000325255">
    <property type="component" value="Unassembled WGS sequence"/>
</dbReference>
<evidence type="ECO:0000256" key="5">
    <source>
        <dbReference type="SAM" id="SignalP"/>
    </source>
</evidence>
<dbReference type="OrthoDB" id="7318145at2"/>
<keyword evidence="4 5" id="KW-0732">Signal</keyword>
<evidence type="ECO:0000256" key="2">
    <source>
        <dbReference type="ARBA" id="ARBA00005695"/>
    </source>
</evidence>
<sequence>MQFRIVILCLAAAVATAPAQAVTFKWANDGDVRVMDPYTLDETVQNSFLANIYEPLVRRDRKLGLEPALAEKWEQTAPTVWRFHLRPGVTWQDGTKFTADDVVFSYGRITGKTASTGTAVASVKGISKVDDLTVDFETKLPDPILPSSFTNFLILPKAWMEKNGAAEVAIVGTTENFAHRNAMGTGPFRLALREPDRRTVLERNPTWWDKPWHNLDRVEYTVISSAATRVAALLSGEIDMVYAVPPQDIDRISRSKDVRLIQGPELRTVFLSFDQVRDELQFSSVKGKNPFKDQRVREAFALAIDEQAIATRVMRGQGRPTWMMWGPGVNGYDAALDKRPAVDLARAKALLAEAGYPEGFQVTLDCPNDRYIADEAICTAIAGMLARINVKVDVFARTKVRYFGDIGYPKYNTSFYMLGWTPNTYDAANPIRALLATRGRPGLGVNNSGGYSNKRIDELEPLIATELDPAKRQAMISEVARIVQTEVGYIPLHQQRITWAAKNNIELTQPADNYFPLRWVRVK</sequence>
<reference evidence="7 8" key="1">
    <citation type="submission" date="2019-09" db="EMBL/GenBank/DDBJ databases">
        <title>Genome sequence of Rhodovastum atsumiense, a diverse member of the Acetobacteraceae family of non-sulfur purple photosynthetic bacteria.</title>
        <authorList>
            <person name="Meyer T."/>
            <person name="Kyndt J."/>
        </authorList>
    </citation>
    <scope>NUCLEOTIDE SEQUENCE [LARGE SCALE GENOMIC DNA]</scope>
    <source>
        <strain evidence="7 8">DSM 21279</strain>
    </source>
</reference>
<dbReference type="GO" id="GO:1904680">
    <property type="term" value="F:peptide transmembrane transporter activity"/>
    <property type="evidence" value="ECO:0007669"/>
    <property type="project" value="TreeGrafter"/>
</dbReference>
<evidence type="ECO:0000256" key="4">
    <source>
        <dbReference type="ARBA" id="ARBA00022729"/>
    </source>
</evidence>
<protein>
    <submittedName>
        <fullName evidence="7">ABC transporter substrate-binding protein</fullName>
    </submittedName>
</protein>
<dbReference type="PIRSF" id="PIRSF002741">
    <property type="entry name" value="MppA"/>
    <property type="match status" value="1"/>
</dbReference>
<accession>A0A5M6J3K5</accession>